<accession>A0A0W8F419</accession>
<evidence type="ECO:0000256" key="1">
    <source>
        <dbReference type="SAM" id="Phobius"/>
    </source>
</evidence>
<dbReference type="InterPro" id="IPR019734">
    <property type="entry name" value="TPR_rpt"/>
</dbReference>
<dbReference type="AlphaFoldDB" id="A0A0W8F419"/>
<proteinExistence type="predicted"/>
<reference evidence="3" key="1">
    <citation type="journal article" date="2015" name="Proc. Natl. Acad. Sci. U.S.A.">
        <title>Networks of energetic and metabolic interactions define dynamics in microbial communities.</title>
        <authorList>
            <person name="Embree M."/>
            <person name="Liu J.K."/>
            <person name="Al-Bassam M.M."/>
            <person name="Zengler K."/>
        </authorList>
    </citation>
    <scope>NUCLEOTIDE SEQUENCE</scope>
</reference>
<feature type="domain" description="Cohesin" evidence="2">
    <location>
        <begin position="99"/>
        <end position="225"/>
    </location>
</feature>
<dbReference type="InterPro" id="IPR002102">
    <property type="entry name" value="Cohesin_dom"/>
</dbReference>
<dbReference type="Pfam" id="PF14559">
    <property type="entry name" value="TPR_19"/>
    <property type="match status" value="1"/>
</dbReference>
<keyword evidence="1" id="KW-0472">Membrane</keyword>
<organism evidence="3">
    <name type="scientific">hydrocarbon metagenome</name>
    <dbReference type="NCBI Taxonomy" id="938273"/>
    <lineage>
        <taxon>unclassified sequences</taxon>
        <taxon>metagenomes</taxon>
        <taxon>ecological metagenomes</taxon>
    </lineage>
</organism>
<dbReference type="GO" id="GO:0000272">
    <property type="term" value="P:polysaccharide catabolic process"/>
    <property type="evidence" value="ECO:0007669"/>
    <property type="project" value="InterPro"/>
</dbReference>
<dbReference type="GO" id="GO:0030246">
    <property type="term" value="F:carbohydrate binding"/>
    <property type="evidence" value="ECO:0007669"/>
    <property type="project" value="InterPro"/>
</dbReference>
<evidence type="ECO:0000259" key="2">
    <source>
        <dbReference type="Pfam" id="PF00963"/>
    </source>
</evidence>
<feature type="transmembrane region" description="Helical" evidence="1">
    <location>
        <begin position="227"/>
        <end position="246"/>
    </location>
</feature>
<dbReference type="EMBL" id="LNQE01001583">
    <property type="protein sequence ID" value="KUG15139.1"/>
    <property type="molecule type" value="Genomic_DNA"/>
</dbReference>
<dbReference type="CDD" id="cd08548">
    <property type="entry name" value="Type_I_cohesin_like"/>
    <property type="match status" value="1"/>
</dbReference>
<comment type="caution">
    <text evidence="3">The sequence shown here is derived from an EMBL/GenBank/DDBJ whole genome shotgun (WGS) entry which is preliminary data.</text>
</comment>
<dbReference type="InterPro" id="IPR008965">
    <property type="entry name" value="CBM2/CBM3_carb-bd_dom_sf"/>
</dbReference>
<name>A0A0W8F419_9ZZZZ</name>
<dbReference type="Pfam" id="PF00963">
    <property type="entry name" value="Cohesin"/>
    <property type="match status" value="1"/>
</dbReference>
<dbReference type="Gene3D" id="1.25.40.10">
    <property type="entry name" value="Tetratricopeptide repeat domain"/>
    <property type="match status" value="1"/>
</dbReference>
<sequence>MDAGLTERIKGDDLLKQGRYEEALSAYEKATDYDPYSSAPWRGKCKALLALDRPNESIGACQRALELDPRDTATRDLLSNAISAASGLPTGVGITPLPMTVSIDSTSAGARSTATIPVKVTGARNLARMEFIVTYDPSVLKFSNGNIGEVAPNGMISFTNQDAGSVKVALADPDGISGNGTLVKLVFDVVGSKGAISTMNVNVIGAWTKDLTDVRTTTQAGTVTVKAPVSAVTVLLGVLGAGLLVMSRRSRDR</sequence>
<protein>
    <recommendedName>
        <fullName evidence="2">Cohesin domain-containing protein</fullName>
    </recommendedName>
</protein>
<dbReference type="InterPro" id="IPR011990">
    <property type="entry name" value="TPR-like_helical_dom_sf"/>
</dbReference>
<dbReference type="Gene3D" id="2.60.40.680">
    <property type="match status" value="1"/>
</dbReference>
<dbReference type="PROSITE" id="PS50005">
    <property type="entry name" value="TPR"/>
    <property type="match status" value="1"/>
</dbReference>
<dbReference type="SUPFAM" id="SSF48452">
    <property type="entry name" value="TPR-like"/>
    <property type="match status" value="1"/>
</dbReference>
<keyword evidence="1" id="KW-1133">Transmembrane helix</keyword>
<keyword evidence="1" id="KW-0812">Transmembrane</keyword>
<dbReference type="SUPFAM" id="SSF49384">
    <property type="entry name" value="Carbohydrate-binding domain"/>
    <property type="match status" value="1"/>
</dbReference>
<evidence type="ECO:0000313" key="3">
    <source>
        <dbReference type="EMBL" id="KUG15139.1"/>
    </source>
</evidence>
<gene>
    <name evidence="3" type="ORF">ASZ90_015211</name>
</gene>
<dbReference type="SMART" id="SM00028">
    <property type="entry name" value="TPR"/>
    <property type="match status" value="2"/>
</dbReference>